<dbReference type="Gene3D" id="3.40.50.300">
    <property type="entry name" value="P-loop containing nucleotide triphosphate hydrolases"/>
    <property type="match status" value="1"/>
</dbReference>
<dbReference type="InterPro" id="IPR027417">
    <property type="entry name" value="P-loop_NTPase"/>
</dbReference>
<dbReference type="CDD" id="cd01131">
    <property type="entry name" value="PilT"/>
    <property type="match status" value="1"/>
</dbReference>
<dbReference type="PANTHER" id="PTHR30486:SF12">
    <property type="entry name" value="TYPE IV PILUS ATPASE PILU"/>
    <property type="match status" value="1"/>
</dbReference>
<dbReference type="NCBIfam" id="TIGR01420">
    <property type="entry name" value="pilT_fam"/>
    <property type="match status" value="1"/>
</dbReference>
<comment type="similarity">
    <text evidence="1">Belongs to the GSP E family.</text>
</comment>
<comment type="caution">
    <text evidence="3">The sequence shown here is derived from an EMBL/GenBank/DDBJ whole genome shotgun (WGS) entry which is preliminary data.</text>
</comment>
<gene>
    <name evidence="3" type="ORF">A7P90_01415</name>
</gene>
<proteinExistence type="inferred from homology"/>
<dbReference type="InterPro" id="IPR006321">
    <property type="entry name" value="PilT/PilU"/>
</dbReference>
<dbReference type="Pfam" id="PF00437">
    <property type="entry name" value="T2SSE"/>
    <property type="match status" value="1"/>
</dbReference>
<dbReference type="EMBL" id="LXSG01000011">
    <property type="protein sequence ID" value="OAM22600.1"/>
    <property type="molecule type" value="Genomic_DNA"/>
</dbReference>
<dbReference type="AlphaFoldDB" id="A0A1A9RR03"/>
<sequence length="389" mass="43042">MAIPAYNEEMKKFIHGLLNHLVQSKGSDLFITAGFPPAMKLDGKLTPITDKPLTADHTALIARALMDDKQAEEFDNTKECNFAISLAGVSRFRINAMVQRGAAALVCRVITSQIPKFDNMNLPPILKQVVMEKRGLVIFVGGTGSGKSTSLAAMIDYRNENSHGHIITIEDPIEFVHPHKNCIITQREVGVDTENWFAALKNTLRQAPDVILIGEIRDRETMDYALAFAETGHLCMATLHANNSNQALDRIINFFPEERRTQLLNDLSLNLKGFISQRLVPKPDGKGRVAAVEVLLNSPLIAELILNGDIHGVKEIMARSRDLGMQTFDQSLFDLYEAGHIAYEDALKNADSVNDLRLNIQLNSKRGRNNEQSGIDSLAIVGMDEADEA</sequence>
<dbReference type="OrthoDB" id="5790493at2"/>
<accession>A0A1A9RR03</accession>
<dbReference type="InterPro" id="IPR001482">
    <property type="entry name" value="T2SS/T4SS_dom"/>
</dbReference>
<name>A0A1A9RR03_EIKCO</name>
<dbReference type="Gene3D" id="3.30.450.90">
    <property type="match status" value="1"/>
</dbReference>
<dbReference type="InterPro" id="IPR050921">
    <property type="entry name" value="T4SS_GSP_E_ATPase"/>
</dbReference>
<dbReference type="GO" id="GO:0016887">
    <property type="term" value="F:ATP hydrolysis activity"/>
    <property type="evidence" value="ECO:0007669"/>
    <property type="project" value="InterPro"/>
</dbReference>
<dbReference type="PANTHER" id="PTHR30486">
    <property type="entry name" value="TWITCHING MOTILITY PROTEIN PILT"/>
    <property type="match status" value="1"/>
</dbReference>
<dbReference type="PROSITE" id="PS00662">
    <property type="entry name" value="T2SP_E"/>
    <property type="match status" value="1"/>
</dbReference>
<evidence type="ECO:0000313" key="4">
    <source>
        <dbReference type="Proteomes" id="UP000077589"/>
    </source>
</evidence>
<evidence type="ECO:0000256" key="1">
    <source>
        <dbReference type="ARBA" id="ARBA00006611"/>
    </source>
</evidence>
<protein>
    <submittedName>
        <fullName evidence="3">Type IV pili twitching motility protein PilT</fullName>
    </submittedName>
</protein>
<feature type="domain" description="Bacterial type II secretion system protein E" evidence="2">
    <location>
        <begin position="204"/>
        <end position="218"/>
    </location>
</feature>
<dbReference type="STRING" id="539.A7P85_02690"/>
<dbReference type="FunFam" id="3.40.50.300:FF:001116">
    <property type="entry name" value="Type IV pili twitching motility protein PilT"/>
    <property type="match status" value="1"/>
</dbReference>
<organism evidence="3 4">
    <name type="scientific">Eikenella corrodens</name>
    <dbReference type="NCBI Taxonomy" id="539"/>
    <lineage>
        <taxon>Bacteria</taxon>
        <taxon>Pseudomonadati</taxon>
        <taxon>Pseudomonadota</taxon>
        <taxon>Betaproteobacteria</taxon>
        <taxon>Neisseriales</taxon>
        <taxon>Neisseriaceae</taxon>
        <taxon>Eikenella</taxon>
    </lineage>
</organism>
<dbReference type="SUPFAM" id="SSF52540">
    <property type="entry name" value="P-loop containing nucleoside triphosphate hydrolases"/>
    <property type="match status" value="1"/>
</dbReference>
<evidence type="ECO:0000313" key="3">
    <source>
        <dbReference type="EMBL" id="OAM22600.1"/>
    </source>
</evidence>
<dbReference type="Proteomes" id="UP000077589">
    <property type="component" value="Unassembled WGS sequence"/>
</dbReference>
<evidence type="ECO:0000259" key="2">
    <source>
        <dbReference type="PROSITE" id="PS00662"/>
    </source>
</evidence>
<reference evidence="4" key="1">
    <citation type="submission" date="2016-05" db="EMBL/GenBank/DDBJ databases">
        <title>Draft genome of Corynebacterium afermentans subsp. afermentans LCDC 88199T.</title>
        <authorList>
            <person name="Bernier A.-M."/>
            <person name="Bernard K."/>
        </authorList>
    </citation>
    <scope>NUCLEOTIDE SEQUENCE [LARGE SCALE GENOMIC DNA]</scope>
    <source>
        <strain evidence="4">NML04-0072</strain>
    </source>
</reference>
<dbReference type="GO" id="GO:0005524">
    <property type="term" value="F:ATP binding"/>
    <property type="evidence" value="ECO:0007669"/>
    <property type="project" value="InterPro"/>
</dbReference>